<dbReference type="Proteomes" id="UP001165121">
    <property type="component" value="Unassembled WGS sequence"/>
</dbReference>
<dbReference type="InterPro" id="IPR056671">
    <property type="entry name" value="DUF7769"/>
</dbReference>
<organism evidence="3 4">
    <name type="scientific">Phytophthora fragariaefolia</name>
    <dbReference type="NCBI Taxonomy" id="1490495"/>
    <lineage>
        <taxon>Eukaryota</taxon>
        <taxon>Sar</taxon>
        <taxon>Stramenopiles</taxon>
        <taxon>Oomycota</taxon>
        <taxon>Peronosporomycetes</taxon>
        <taxon>Peronosporales</taxon>
        <taxon>Peronosporaceae</taxon>
        <taxon>Phytophthora</taxon>
    </lineage>
</organism>
<evidence type="ECO:0000256" key="1">
    <source>
        <dbReference type="SAM" id="MobiDB-lite"/>
    </source>
</evidence>
<protein>
    <submittedName>
        <fullName evidence="3">Unnamed protein product</fullName>
    </submittedName>
</protein>
<dbReference type="EMBL" id="BSXT01001811">
    <property type="protein sequence ID" value="GMF45389.1"/>
    <property type="molecule type" value="Genomic_DNA"/>
</dbReference>
<accession>A0A9W6XRR3</accession>
<dbReference type="OrthoDB" id="96219at2759"/>
<evidence type="ECO:0000313" key="4">
    <source>
        <dbReference type="Proteomes" id="UP001165121"/>
    </source>
</evidence>
<proteinExistence type="predicted"/>
<dbReference type="AlphaFoldDB" id="A0A9W6XRR3"/>
<evidence type="ECO:0000313" key="3">
    <source>
        <dbReference type="EMBL" id="GMF45389.1"/>
    </source>
</evidence>
<name>A0A9W6XRR3_9STRA</name>
<comment type="caution">
    <text evidence="3">The sequence shown here is derived from an EMBL/GenBank/DDBJ whole genome shotgun (WGS) entry which is preliminary data.</text>
</comment>
<keyword evidence="4" id="KW-1185">Reference proteome</keyword>
<dbReference type="Pfam" id="PF24964">
    <property type="entry name" value="DUF7769"/>
    <property type="match status" value="1"/>
</dbReference>
<reference evidence="3" key="1">
    <citation type="submission" date="2023-04" db="EMBL/GenBank/DDBJ databases">
        <title>Phytophthora fragariaefolia NBRC 109709.</title>
        <authorList>
            <person name="Ichikawa N."/>
            <person name="Sato H."/>
            <person name="Tonouchi N."/>
        </authorList>
    </citation>
    <scope>NUCLEOTIDE SEQUENCE</scope>
    <source>
        <strain evidence="3">NBRC 109709</strain>
    </source>
</reference>
<feature type="region of interest" description="Disordered" evidence="1">
    <location>
        <begin position="1"/>
        <end position="21"/>
    </location>
</feature>
<feature type="domain" description="DUF7769" evidence="2">
    <location>
        <begin position="19"/>
        <end position="68"/>
    </location>
</feature>
<evidence type="ECO:0000259" key="2">
    <source>
        <dbReference type="Pfam" id="PF24964"/>
    </source>
</evidence>
<feature type="compositionally biased region" description="Polar residues" evidence="1">
    <location>
        <begin position="1"/>
        <end position="16"/>
    </location>
</feature>
<dbReference type="PANTHER" id="PTHR33889">
    <property type="entry name" value="OS04G0681850 PROTEIN"/>
    <property type="match status" value="1"/>
</dbReference>
<sequence>MPRSTTNSASTHPQTRNRSDNERALVVSTLLNQTTTGILRRGAVTTVAESFGVSKPTIRCVWKRAVANYASSGVYTSPSRLRITGQKRADRSHQLELVRTVDPERCGTIRAAAHVCLLPTTSLFRDMRSRKLRTETSGAKPMMSDDNQWCRTAFSLDYISAATHYFNDMENVVHVDDNHSI</sequence>
<dbReference type="PANTHER" id="PTHR33889:SF7">
    <property type="entry name" value="OS04G0681850 PROTEIN"/>
    <property type="match status" value="1"/>
</dbReference>
<gene>
    <name evidence="3" type="ORF">Pfra01_001622700</name>
</gene>